<feature type="region of interest" description="Disordered" evidence="14">
    <location>
        <begin position="72"/>
        <end position="106"/>
    </location>
</feature>
<keyword evidence="9" id="KW-0342">GTP-binding</keyword>
<dbReference type="GO" id="GO:0006614">
    <property type="term" value="P:SRP-dependent cotranslational protein targeting to membrane"/>
    <property type="evidence" value="ECO:0007669"/>
    <property type="project" value="InterPro"/>
</dbReference>
<dbReference type="GO" id="GO:0005886">
    <property type="term" value="C:plasma membrane"/>
    <property type="evidence" value="ECO:0007669"/>
    <property type="project" value="UniProtKB-SubCell"/>
</dbReference>
<evidence type="ECO:0000256" key="5">
    <source>
        <dbReference type="ARBA" id="ARBA00022475"/>
    </source>
</evidence>
<dbReference type="GO" id="GO:0005525">
    <property type="term" value="F:GTP binding"/>
    <property type="evidence" value="ECO:0007669"/>
    <property type="project" value="UniProtKB-KW"/>
</dbReference>
<evidence type="ECO:0000259" key="15">
    <source>
        <dbReference type="SMART" id="SM00962"/>
    </source>
</evidence>
<evidence type="ECO:0000256" key="4">
    <source>
        <dbReference type="ARBA" id="ARBA00022448"/>
    </source>
</evidence>
<organism evidence="16 17">
    <name type="scientific">Candidatus Aphodenecus pullistercoris</name>
    <dbReference type="NCBI Taxonomy" id="2840669"/>
    <lineage>
        <taxon>Bacteria</taxon>
        <taxon>Pseudomonadati</taxon>
        <taxon>Spirochaetota</taxon>
        <taxon>Spirochaetia</taxon>
        <taxon>Spirochaetales</taxon>
        <taxon>Candidatus Aphodenecus</taxon>
    </lineage>
</organism>
<evidence type="ECO:0000256" key="14">
    <source>
        <dbReference type="SAM" id="MobiDB-lite"/>
    </source>
</evidence>
<evidence type="ECO:0000256" key="10">
    <source>
        <dbReference type="ARBA" id="ARBA00023136"/>
    </source>
</evidence>
<dbReference type="Pfam" id="PF00448">
    <property type="entry name" value="SRP54"/>
    <property type="match status" value="1"/>
</dbReference>
<evidence type="ECO:0000256" key="1">
    <source>
        <dbReference type="ARBA" id="ARBA00004413"/>
    </source>
</evidence>
<evidence type="ECO:0000256" key="6">
    <source>
        <dbReference type="ARBA" id="ARBA00022741"/>
    </source>
</evidence>
<comment type="subcellular location">
    <subcellularLocation>
        <location evidence="1">Cell membrane</location>
        <topology evidence="1">Peripheral membrane protein</topology>
        <orientation evidence="1">Cytoplasmic side</orientation>
    </subcellularLocation>
</comment>
<keyword evidence="10" id="KW-0472">Membrane</keyword>
<comment type="similarity">
    <text evidence="2">Belongs to the GTP-binding SRP family.</text>
</comment>
<dbReference type="InterPro" id="IPR047040">
    <property type="entry name" value="FlhF__GTPase_dom"/>
</dbReference>
<dbReference type="PANTHER" id="PTHR43134">
    <property type="entry name" value="SIGNAL RECOGNITION PARTICLE RECEPTOR SUBUNIT ALPHA"/>
    <property type="match status" value="1"/>
</dbReference>
<dbReference type="EMBL" id="JADIMU010000050">
    <property type="protein sequence ID" value="MBO8443593.1"/>
    <property type="molecule type" value="Genomic_DNA"/>
</dbReference>
<name>A0A9D9E9N1_9SPIR</name>
<keyword evidence="6" id="KW-0547">Nucleotide-binding</keyword>
<dbReference type="GO" id="GO:0003924">
    <property type="term" value="F:GTPase activity"/>
    <property type="evidence" value="ECO:0007669"/>
    <property type="project" value="InterPro"/>
</dbReference>
<dbReference type="GO" id="GO:0005047">
    <property type="term" value="F:signal recognition particle binding"/>
    <property type="evidence" value="ECO:0007669"/>
    <property type="project" value="TreeGrafter"/>
</dbReference>
<dbReference type="Gene3D" id="3.40.50.300">
    <property type="entry name" value="P-loop containing nucleotide triphosphate hydrolases"/>
    <property type="match status" value="1"/>
</dbReference>
<keyword evidence="11" id="KW-1006">Bacterial flagellum protein export</keyword>
<dbReference type="SUPFAM" id="SSF52540">
    <property type="entry name" value="P-loop containing nucleoside triphosphate hydrolases"/>
    <property type="match status" value="1"/>
</dbReference>
<dbReference type="FunFam" id="3.40.50.300:FF:000695">
    <property type="entry name" value="Flagellar biosynthesis regulator FlhF"/>
    <property type="match status" value="1"/>
</dbReference>
<dbReference type="GO" id="GO:0015031">
    <property type="term" value="P:protein transport"/>
    <property type="evidence" value="ECO:0007669"/>
    <property type="project" value="UniProtKB-KW"/>
</dbReference>
<evidence type="ECO:0000256" key="12">
    <source>
        <dbReference type="ARBA" id="ARBA00025337"/>
    </source>
</evidence>
<comment type="function">
    <text evidence="12">Necessary for flagellar biosynthesis. May be involved in translocation of the flagellum.</text>
</comment>
<evidence type="ECO:0000256" key="13">
    <source>
        <dbReference type="ARBA" id="ARBA00030866"/>
    </source>
</evidence>
<keyword evidence="7" id="KW-1005">Bacterial flagellum biogenesis</keyword>
<dbReference type="GO" id="GO:0044781">
    <property type="term" value="P:bacterial-type flagellum organization"/>
    <property type="evidence" value="ECO:0007669"/>
    <property type="project" value="UniProtKB-KW"/>
</dbReference>
<evidence type="ECO:0000313" key="17">
    <source>
        <dbReference type="Proteomes" id="UP000823633"/>
    </source>
</evidence>
<reference evidence="16" key="2">
    <citation type="journal article" date="2021" name="PeerJ">
        <title>Extensive microbial diversity within the chicken gut microbiome revealed by metagenomics and culture.</title>
        <authorList>
            <person name="Gilroy R."/>
            <person name="Ravi A."/>
            <person name="Getino M."/>
            <person name="Pursley I."/>
            <person name="Horton D.L."/>
            <person name="Alikhan N.F."/>
            <person name="Baker D."/>
            <person name="Gharbi K."/>
            <person name="Hall N."/>
            <person name="Watson M."/>
            <person name="Adriaenssens E.M."/>
            <person name="Foster-Nyarko E."/>
            <person name="Jarju S."/>
            <person name="Secka A."/>
            <person name="Antonio M."/>
            <person name="Oren A."/>
            <person name="Chaudhuri R.R."/>
            <person name="La Ragione R."/>
            <person name="Hildebrand F."/>
            <person name="Pallen M.J."/>
        </authorList>
    </citation>
    <scope>NUCLEOTIDE SEQUENCE</scope>
    <source>
        <strain evidence="16">11167</strain>
    </source>
</reference>
<accession>A0A9D9E9N1</accession>
<dbReference type="InterPro" id="IPR027417">
    <property type="entry name" value="P-loop_NTPase"/>
</dbReference>
<dbReference type="AlphaFoldDB" id="A0A9D9E9N1"/>
<proteinExistence type="inferred from homology"/>
<keyword evidence="5" id="KW-1003">Cell membrane</keyword>
<sequence length="363" mass="40569">MEYITLVGESYEKALEEARRKYGDEVRVHSRKEYTVGGGVFRRRQKRCELTLYLAPRKAGKVEQAVTKEDLAEFEKEAQTPDPSTLSEEERMDTRRPAKELQDRSEAERILDLNSISPPLRDHVLEDFQAGDDLALSLGDRIISSVRIDHESQAHPRKYQILVGPTGSGKTTSLAKIASLYQSVGRKVAIITLDSYRVGAYEQVKAFADAFDMPVELVSDEDAVLLAKDRFSDYDLVMVDTMGLSPADVPLNLKLRGLVGLFAQHETNCLLTCPATMKTVDLMKVWRNYSQFTRITSLVATKLDESESIGSFLSFAYEVDLPISFCTNGQAVPADLRKASTLVLMEYLTGFGVNIRPIIAQLS</sequence>
<evidence type="ECO:0000256" key="8">
    <source>
        <dbReference type="ARBA" id="ARBA00022927"/>
    </source>
</evidence>
<feature type="compositionally biased region" description="Basic and acidic residues" evidence="14">
    <location>
        <begin position="88"/>
        <end position="106"/>
    </location>
</feature>
<gene>
    <name evidence="16" type="ORF">IAC42_07550</name>
</gene>
<dbReference type="InterPro" id="IPR000897">
    <property type="entry name" value="SRP54_GTPase_dom"/>
</dbReference>
<evidence type="ECO:0000256" key="11">
    <source>
        <dbReference type="ARBA" id="ARBA00023225"/>
    </source>
</evidence>
<dbReference type="SMART" id="SM00962">
    <property type="entry name" value="SRP54"/>
    <property type="match status" value="1"/>
</dbReference>
<comment type="caution">
    <text evidence="16">The sequence shown here is derived from an EMBL/GenBank/DDBJ whole genome shotgun (WGS) entry which is preliminary data.</text>
</comment>
<evidence type="ECO:0000256" key="9">
    <source>
        <dbReference type="ARBA" id="ARBA00023134"/>
    </source>
</evidence>
<keyword evidence="4" id="KW-0813">Transport</keyword>
<dbReference type="CDD" id="cd17873">
    <property type="entry name" value="FlhF"/>
    <property type="match status" value="1"/>
</dbReference>
<keyword evidence="8" id="KW-0653">Protein transport</keyword>
<dbReference type="Proteomes" id="UP000823633">
    <property type="component" value="Unassembled WGS sequence"/>
</dbReference>
<evidence type="ECO:0000256" key="7">
    <source>
        <dbReference type="ARBA" id="ARBA00022795"/>
    </source>
</evidence>
<evidence type="ECO:0000256" key="2">
    <source>
        <dbReference type="ARBA" id="ARBA00008531"/>
    </source>
</evidence>
<dbReference type="PANTHER" id="PTHR43134:SF3">
    <property type="entry name" value="FLAGELLAR BIOSYNTHESIS PROTEIN FLHF"/>
    <property type="match status" value="1"/>
</dbReference>
<feature type="domain" description="SRP54-type proteins GTP-binding" evidence="15">
    <location>
        <begin position="157"/>
        <end position="350"/>
    </location>
</feature>
<evidence type="ECO:0000313" key="16">
    <source>
        <dbReference type="EMBL" id="MBO8443593.1"/>
    </source>
</evidence>
<evidence type="ECO:0000256" key="3">
    <source>
        <dbReference type="ARBA" id="ARBA00014919"/>
    </source>
</evidence>
<reference evidence="16" key="1">
    <citation type="submission" date="2020-10" db="EMBL/GenBank/DDBJ databases">
        <authorList>
            <person name="Gilroy R."/>
        </authorList>
    </citation>
    <scope>NUCLEOTIDE SEQUENCE</scope>
    <source>
        <strain evidence="16">11167</strain>
    </source>
</reference>
<protein>
    <recommendedName>
        <fullName evidence="3">Flagellar biosynthesis protein FlhF</fullName>
    </recommendedName>
    <alternativeName>
        <fullName evidence="13">Flagella-associated GTP-binding protein</fullName>
    </alternativeName>
</protein>